<keyword evidence="1" id="KW-0805">Transcription regulation</keyword>
<dbReference type="InterPro" id="IPR000524">
    <property type="entry name" value="Tscrpt_reg_HTH_GntR"/>
</dbReference>
<dbReference type="PANTHER" id="PTHR38445">
    <property type="entry name" value="HTH-TYPE TRANSCRIPTIONAL REPRESSOR YTRA"/>
    <property type="match status" value="1"/>
</dbReference>
<dbReference type="AlphaFoldDB" id="A0A1H9MI12"/>
<dbReference type="RefSeq" id="WP_218138933.1">
    <property type="nucleotide sequence ID" value="NZ_FOGF01000027.1"/>
</dbReference>
<name>A0A1H9MI12_9LACT</name>
<dbReference type="Proteomes" id="UP000198556">
    <property type="component" value="Unassembled WGS sequence"/>
</dbReference>
<dbReference type="InterPro" id="IPR036390">
    <property type="entry name" value="WH_DNA-bd_sf"/>
</dbReference>
<protein>
    <submittedName>
        <fullName evidence="5">Transcriptional regulator, GntR family</fullName>
    </submittedName>
</protein>
<dbReference type="Gene3D" id="1.10.10.10">
    <property type="entry name" value="Winged helix-like DNA-binding domain superfamily/Winged helix DNA-binding domain"/>
    <property type="match status" value="1"/>
</dbReference>
<evidence type="ECO:0000313" key="6">
    <source>
        <dbReference type="Proteomes" id="UP000198556"/>
    </source>
</evidence>
<keyword evidence="2" id="KW-0238">DNA-binding</keyword>
<dbReference type="STRING" id="137733.SAMN05421767_12712"/>
<evidence type="ECO:0000313" key="5">
    <source>
        <dbReference type="EMBL" id="SER23169.1"/>
    </source>
</evidence>
<sequence length="124" mass="14370">MEIRLDKRLPVYEQIIDYYKQAIASGKLAPGSQIPSRRELAQEWGVNPNTVQKAYKEMSALGLIYTEGNSLSKVTEDRQLLERLRTELIEQAVIDFIEKIGPFELKEERIIDIIHDYYEGRVGE</sequence>
<reference evidence="5 6" key="1">
    <citation type="submission" date="2016-10" db="EMBL/GenBank/DDBJ databases">
        <authorList>
            <person name="de Groot N.N."/>
        </authorList>
    </citation>
    <scope>NUCLEOTIDE SEQUENCE [LARGE SCALE GENOMIC DNA]</scope>
    <source>
        <strain evidence="5 6">DSM 15827</strain>
    </source>
</reference>
<dbReference type="PROSITE" id="PS50949">
    <property type="entry name" value="HTH_GNTR"/>
    <property type="match status" value="1"/>
</dbReference>
<feature type="domain" description="HTH gntR-type" evidence="4">
    <location>
        <begin position="9"/>
        <end position="77"/>
    </location>
</feature>
<evidence type="ECO:0000259" key="4">
    <source>
        <dbReference type="PROSITE" id="PS50949"/>
    </source>
</evidence>
<dbReference type="PANTHER" id="PTHR38445:SF6">
    <property type="entry name" value="GNTR-FAMILY TRANSCRIPTIONAL REGULATOR"/>
    <property type="match status" value="1"/>
</dbReference>
<dbReference type="GO" id="GO:0003700">
    <property type="term" value="F:DNA-binding transcription factor activity"/>
    <property type="evidence" value="ECO:0007669"/>
    <property type="project" value="InterPro"/>
</dbReference>
<dbReference type="EMBL" id="FOGF01000027">
    <property type="protein sequence ID" value="SER23169.1"/>
    <property type="molecule type" value="Genomic_DNA"/>
</dbReference>
<dbReference type="Pfam" id="PF00392">
    <property type="entry name" value="GntR"/>
    <property type="match status" value="1"/>
</dbReference>
<dbReference type="InterPro" id="IPR036388">
    <property type="entry name" value="WH-like_DNA-bd_sf"/>
</dbReference>
<evidence type="ECO:0000256" key="2">
    <source>
        <dbReference type="ARBA" id="ARBA00023125"/>
    </source>
</evidence>
<accession>A0A1H9MI12</accession>
<gene>
    <name evidence="5" type="ORF">SAMN05421767_12712</name>
</gene>
<dbReference type="CDD" id="cd07377">
    <property type="entry name" value="WHTH_GntR"/>
    <property type="match status" value="1"/>
</dbReference>
<dbReference type="GO" id="GO:0003677">
    <property type="term" value="F:DNA binding"/>
    <property type="evidence" value="ECO:0007669"/>
    <property type="project" value="UniProtKB-KW"/>
</dbReference>
<keyword evidence="3" id="KW-0804">Transcription</keyword>
<dbReference type="PRINTS" id="PR00035">
    <property type="entry name" value="HTHGNTR"/>
</dbReference>
<keyword evidence="6" id="KW-1185">Reference proteome</keyword>
<proteinExistence type="predicted"/>
<organism evidence="5 6">
    <name type="scientific">Granulicatella balaenopterae</name>
    <dbReference type="NCBI Taxonomy" id="137733"/>
    <lineage>
        <taxon>Bacteria</taxon>
        <taxon>Bacillati</taxon>
        <taxon>Bacillota</taxon>
        <taxon>Bacilli</taxon>
        <taxon>Lactobacillales</taxon>
        <taxon>Carnobacteriaceae</taxon>
        <taxon>Granulicatella</taxon>
    </lineage>
</organism>
<evidence type="ECO:0000256" key="1">
    <source>
        <dbReference type="ARBA" id="ARBA00023015"/>
    </source>
</evidence>
<evidence type="ECO:0000256" key="3">
    <source>
        <dbReference type="ARBA" id="ARBA00023163"/>
    </source>
</evidence>
<dbReference type="SMART" id="SM00345">
    <property type="entry name" value="HTH_GNTR"/>
    <property type="match status" value="1"/>
</dbReference>
<dbReference type="SUPFAM" id="SSF46785">
    <property type="entry name" value="Winged helix' DNA-binding domain"/>
    <property type="match status" value="1"/>
</dbReference>